<feature type="compositionally biased region" description="Polar residues" evidence="6">
    <location>
        <begin position="266"/>
        <end position="278"/>
    </location>
</feature>
<evidence type="ECO:0000256" key="2">
    <source>
        <dbReference type="ARBA" id="ARBA00023125"/>
    </source>
</evidence>
<feature type="compositionally biased region" description="Low complexity" evidence="6">
    <location>
        <begin position="793"/>
        <end position="809"/>
    </location>
</feature>
<feature type="compositionally biased region" description="Low complexity" evidence="6">
    <location>
        <begin position="287"/>
        <end position="302"/>
    </location>
</feature>
<evidence type="ECO:0000313" key="9">
    <source>
        <dbReference type="Proteomes" id="UP000699462"/>
    </source>
</evidence>
<dbReference type="InterPro" id="IPR009071">
    <property type="entry name" value="HMG_box_dom"/>
</dbReference>
<dbReference type="InterPro" id="IPR051356">
    <property type="entry name" value="SOX/SOX-like_TF"/>
</dbReference>
<dbReference type="FunFam" id="1.10.30.10:FF:000003">
    <property type="entry name" value="Putative transcription factor SOX-6"/>
    <property type="match status" value="1"/>
</dbReference>
<feature type="domain" description="HMG box" evidence="7">
    <location>
        <begin position="647"/>
        <end position="715"/>
    </location>
</feature>
<evidence type="ECO:0000256" key="5">
    <source>
        <dbReference type="PROSITE-ProRule" id="PRU00267"/>
    </source>
</evidence>
<comment type="caution">
    <text evidence="8">The sequence shown here is derived from an EMBL/GenBank/DDBJ whole genome shotgun (WGS) entry which is preliminary data.</text>
</comment>
<feature type="region of interest" description="Disordered" evidence="6">
    <location>
        <begin position="266"/>
        <end position="302"/>
    </location>
</feature>
<dbReference type="GO" id="GO:0045165">
    <property type="term" value="P:cell fate commitment"/>
    <property type="evidence" value="ECO:0007669"/>
    <property type="project" value="TreeGrafter"/>
</dbReference>
<keyword evidence="3" id="KW-0804">Transcription</keyword>
<dbReference type="PANTHER" id="PTHR45789:SF2">
    <property type="entry name" value="FI18025P1"/>
    <property type="match status" value="1"/>
</dbReference>
<dbReference type="GO" id="GO:0005634">
    <property type="term" value="C:nucleus"/>
    <property type="evidence" value="ECO:0007669"/>
    <property type="project" value="UniProtKB-UniRule"/>
</dbReference>
<organism evidence="8 9">
    <name type="scientific">Paragonimus westermani</name>
    <dbReference type="NCBI Taxonomy" id="34504"/>
    <lineage>
        <taxon>Eukaryota</taxon>
        <taxon>Metazoa</taxon>
        <taxon>Spiralia</taxon>
        <taxon>Lophotrochozoa</taxon>
        <taxon>Platyhelminthes</taxon>
        <taxon>Trematoda</taxon>
        <taxon>Digenea</taxon>
        <taxon>Plagiorchiida</taxon>
        <taxon>Troglotremata</taxon>
        <taxon>Troglotrematidae</taxon>
        <taxon>Paragonimus</taxon>
    </lineage>
</organism>
<evidence type="ECO:0000256" key="1">
    <source>
        <dbReference type="ARBA" id="ARBA00023015"/>
    </source>
</evidence>
<reference evidence="8 9" key="1">
    <citation type="submission" date="2019-07" db="EMBL/GenBank/DDBJ databases">
        <title>Annotation for the trematode Paragonimus westermani.</title>
        <authorList>
            <person name="Choi Y.-J."/>
        </authorList>
    </citation>
    <scope>NUCLEOTIDE SEQUENCE [LARGE SCALE GENOMIC DNA]</scope>
    <source>
        <strain evidence="8">180907_Pwestermani</strain>
    </source>
</reference>
<dbReference type="OrthoDB" id="6247875at2759"/>
<dbReference type="CDD" id="cd22042">
    <property type="entry name" value="HMG-box_EGL13-like"/>
    <property type="match status" value="1"/>
</dbReference>
<keyword evidence="2 5" id="KW-0238">DNA-binding</keyword>
<dbReference type="AlphaFoldDB" id="A0A8T0DN33"/>
<evidence type="ECO:0000256" key="6">
    <source>
        <dbReference type="SAM" id="MobiDB-lite"/>
    </source>
</evidence>
<evidence type="ECO:0000313" key="8">
    <source>
        <dbReference type="EMBL" id="KAF8569050.1"/>
    </source>
</evidence>
<dbReference type="InterPro" id="IPR036910">
    <property type="entry name" value="HMG_box_dom_sf"/>
</dbReference>
<sequence length="859" mass="95609">MNGTQIDLSQIATNPEYLFTNAEREFNNPLNLRLSNHCSPRQTLTSTPTSTTARAIMELLTNACNSIDFSTADKLALLSDVAARIVQLTEHLTSRICTLQDKASSFSYLTERDVPLNLTQPTTDNWHTFMCPKELTKNQCDFPDSRPSVAFTRDSSVQPNQISSVRVDFSRPLEHHLGSIPTIIPPMTSSLNGYCMDWKLPSVFSGLNSFTPKSDPSKPARLLNASADELITKYPTVLPTIQWTMHNLHCMKKKLDELLKLHSCSSPVSANPKTTQAESVDLKEMNSSHPSSPSSVSRSVSSAPLQLTTRSNLLHIYDNLNRWQTNATHLYPLLSQSNAQLSSPLLAMADPFSVVVGTLESTSAEGRSSLPSGTSEQQNTCPTFVPISEVAEQRCLYNGCSSNSLPSNSSYGTSTVSQNISQKVPTCFQTSEAGSLISFTDCHKLDDLVSKPLIDNTTQARSLSNTSGDSRWTDGFNQMDIKHTYRESPVRPHKANKSAQLINGLAESSSLSKTSYEKLHRVDNHLDSEESSVTTMSPGQAFDLSVCSHSNNSFPLQTTPLEIMVENIANKLPDITQPLATQANIVWNLNTPLKMKVELLGVDNNEDTAIDTLKQHYENSSVCGTPKSTVRASRNSTEVRAEKTTHIKRPMNAFMIWARDERRKILKACPDMHNSNISKFLGAKWKAMSAEAKQPYYEEQTRLSRLHMEEHPAYRYRPRPKRTCIVDGRKLRISEYKELMRSRGDMARRQWIGPPDEEAQKIVEDILEAPIKTSTPDRTRLRFGGQPVSTTRPQKQISSISSTKQESPPLSSGNTSWSEDSDMKRSHLISHTSASDGHSHTDRPHSNFSTCVSQKSNEI</sequence>
<dbReference type="GO" id="GO:0000978">
    <property type="term" value="F:RNA polymerase II cis-regulatory region sequence-specific DNA binding"/>
    <property type="evidence" value="ECO:0007669"/>
    <property type="project" value="TreeGrafter"/>
</dbReference>
<accession>A0A8T0DN33</accession>
<name>A0A8T0DN33_9TREM</name>
<dbReference type="Pfam" id="PF00505">
    <property type="entry name" value="HMG_box"/>
    <property type="match status" value="1"/>
</dbReference>
<dbReference type="PANTHER" id="PTHR45789">
    <property type="entry name" value="FI18025P1"/>
    <property type="match status" value="1"/>
</dbReference>
<keyword evidence="4 5" id="KW-0539">Nucleus</keyword>
<evidence type="ECO:0000256" key="4">
    <source>
        <dbReference type="ARBA" id="ARBA00023242"/>
    </source>
</evidence>
<dbReference type="Proteomes" id="UP000699462">
    <property type="component" value="Unassembled WGS sequence"/>
</dbReference>
<evidence type="ECO:0000256" key="3">
    <source>
        <dbReference type="ARBA" id="ARBA00023163"/>
    </source>
</evidence>
<dbReference type="Gene3D" id="1.10.30.10">
    <property type="entry name" value="High mobility group box domain"/>
    <property type="match status" value="1"/>
</dbReference>
<feature type="compositionally biased region" description="Polar residues" evidence="6">
    <location>
        <begin position="846"/>
        <end position="859"/>
    </location>
</feature>
<dbReference type="SMART" id="SM00398">
    <property type="entry name" value="HMG"/>
    <property type="match status" value="1"/>
</dbReference>
<evidence type="ECO:0000259" key="7">
    <source>
        <dbReference type="PROSITE" id="PS50118"/>
    </source>
</evidence>
<dbReference type="SUPFAM" id="SSF47095">
    <property type="entry name" value="HMG-box"/>
    <property type="match status" value="1"/>
</dbReference>
<keyword evidence="1" id="KW-0805">Transcription regulation</keyword>
<protein>
    <recommendedName>
        <fullName evidence="7">HMG box domain-containing protein</fullName>
    </recommendedName>
</protein>
<feature type="DNA-binding region" description="HMG box" evidence="5">
    <location>
        <begin position="647"/>
        <end position="715"/>
    </location>
</feature>
<proteinExistence type="predicted"/>
<dbReference type="GO" id="GO:0000981">
    <property type="term" value="F:DNA-binding transcription factor activity, RNA polymerase II-specific"/>
    <property type="evidence" value="ECO:0007669"/>
    <property type="project" value="TreeGrafter"/>
</dbReference>
<gene>
    <name evidence="8" type="ORF">P879_01524</name>
</gene>
<dbReference type="PROSITE" id="PS50118">
    <property type="entry name" value="HMG_BOX_2"/>
    <property type="match status" value="1"/>
</dbReference>
<keyword evidence="9" id="KW-1185">Reference proteome</keyword>
<feature type="region of interest" description="Disordered" evidence="6">
    <location>
        <begin position="769"/>
        <end position="859"/>
    </location>
</feature>
<dbReference type="EMBL" id="JTDF01002237">
    <property type="protein sequence ID" value="KAF8569050.1"/>
    <property type="molecule type" value="Genomic_DNA"/>
</dbReference>